<protein>
    <recommendedName>
        <fullName evidence="3">Protein quiver</fullName>
    </recommendedName>
</protein>
<proteinExistence type="predicted"/>
<dbReference type="AlphaFoldDB" id="A0A1Y1NDF0"/>
<name>A0A1Y1NDF0_PHOPY</name>
<organism evidence="2">
    <name type="scientific">Photinus pyralis</name>
    <name type="common">Common eastern firefly</name>
    <name type="synonym">Lampyris pyralis</name>
    <dbReference type="NCBI Taxonomy" id="7054"/>
    <lineage>
        <taxon>Eukaryota</taxon>
        <taxon>Metazoa</taxon>
        <taxon>Ecdysozoa</taxon>
        <taxon>Arthropoda</taxon>
        <taxon>Hexapoda</taxon>
        <taxon>Insecta</taxon>
        <taxon>Pterygota</taxon>
        <taxon>Neoptera</taxon>
        <taxon>Endopterygota</taxon>
        <taxon>Coleoptera</taxon>
        <taxon>Polyphaga</taxon>
        <taxon>Elateriformia</taxon>
        <taxon>Elateroidea</taxon>
        <taxon>Lampyridae</taxon>
        <taxon>Lampyrinae</taxon>
        <taxon>Photinus</taxon>
    </lineage>
</organism>
<feature type="chain" id="PRO_5012463176" description="Protein quiver" evidence="1">
    <location>
        <begin position="19"/>
        <end position="132"/>
    </location>
</feature>
<evidence type="ECO:0008006" key="3">
    <source>
        <dbReference type="Google" id="ProtNLM"/>
    </source>
</evidence>
<keyword evidence="1" id="KW-0732">Signal</keyword>
<evidence type="ECO:0000256" key="1">
    <source>
        <dbReference type="SAM" id="SignalP"/>
    </source>
</evidence>
<feature type="signal peptide" evidence="1">
    <location>
        <begin position="1"/>
        <end position="18"/>
    </location>
</feature>
<dbReference type="EMBL" id="GEZM01011110">
    <property type="protein sequence ID" value="JAV93647.1"/>
    <property type="molecule type" value="Transcribed_RNA"/>
</dbReference>
<evidence type="ECO:0000313" key="2">
    <source>
        <dbReference type="EMBL" id="JAV93647.1"/>
    </source>
</evidence>
<sequence>MWPLLVVVISLSCRVGQALDCYRCDSITRGFDTEIQLVDCKTLHNPYRNGTLRVLLECVQEQKVFFVPVLATGDNNRLCQQQNAIATNFQEKGKMKKCEILHRDKCNSTRNTKLTLVLNLIAFFIFYECTNY</sequence>
<reference evidence="2" key="1">
    <citation type="journal article" date="2016" name="Sci. Rep.">
        <title>Molecular characterization of firefly nuptial gifts: a multi-omics approach sheds light on postcopulatory sexual selection.</title>
        <authorList>
            <person name="Al-Wathiqui N."/>
            <person name="Fallon T.R."/>
            <person name="South A."/>
            <person name="Weng J.K."/>
            <person name="Lewis S.M."/>
        </authorList>
    </citation>
    <scope>NUCLEOTIDE SEQUENCE</scope>
</reference>
<accession>A0A1Y1NDF0</accession>